<evidence type="ECO:0000256" key="6">
    <source>
        <dbReference type="SAM" id="Phobius"/>
    </source>
</evidence>
<accession>A0A8J3IR55</accession>
<dbReference type="Pfam" id="PF01594">
    <property type="entry name" value="AI-2E_transport"/>
    <property type="match status" value="1"/>
</dbReference>
<dbReference type="PANTHER" id="PTHR21716:SF64">
    <property type="entry name" value="AI-2 TRANSPORT PROTEIN TQSA"/>
    <property type="match status" value="1"/>
</dbReference>
<comment type="similarity">
    <text evidence="2">Belongs to the autoinducer-2 exporter (AI-2E) (TC 2.A.86) family.</text>
</comment>
<dbReference type="GO" id="GO:0016020">
    <property type="term" value="C:membrane"/>
    <property type="evidence" value="ECO:0007669"/>
    <property type="project" value="UniProtKB-SubCell"/>
</dbReference>
<feature type="transmembrane region" description="Helical" evidence="6">
    <location>
        <begin position="298"/>
        <end position="324"/>
    </location>
</feature>
<dbReference type="InterPro" id="IPR002549">
    <property type="entry name" value="AI-2E-like"/>
</dbReference>
<keyword evidence="4 6" id="KW-1133">Transmembrane helix</keyword>
<evidence type="ECO:0000256" key="1">
    <source>
        <dbReference type="ARBA" id="ARBA00004141"/>
    </source>
</evidence>
<evidence type="ECO:0000256" key="3">
    <source>
        <dbReference type="ARBA" id="ARBA00022692"/>
    </source>
</evidence>
<keyword evidence="3 6" id="KW-0812">Transmembrane</keyword>
<proteinExistence type="inferred from homology"/>
<organism evidence="7 8">
    <name type="scientific">Reticulibacter mediterranei</name>
    <dbReference type="NCBI Taxonomy" id="2778369"/>
    <lineage>
        <taxon>Bacteria</taxon>
        <taxon>Bacillati</taxon>
        <taxon>Chloroflexota</taxon>
        <taxon>Ktedonobacteria</taxon>
        <taxon>Ktedonobacterales</taxon>
        <taxon>Reticulibacteraceae</taxon>
        <taxon>Reticulibacter</taxon>
    </lineage>
</organism>
<feature type="transmembrane region" description="Helical" evidence="6">
    <location>
        <begin position="260"/>
        <end position="278"/>
    </location>
</feature>
<reference evidence="7" key="1">
    <citation type="submission" date="2020-10" db="EMBL/GenBank/DDBJ databases">
        <title>Taxonomic study of unclassified bacteria belonging to the class Ktedonobacteria.</title>
        <authorList>
            <person name="Yabe S."/>
            <person name="Wang C.M."/>
            <person name="Zheng Y."/>
            <person name="Sakai Y."/>
            <person name="Cavaletti L."/>
            <person name="Monciardini P."/>
            <person name="Donadio S."/>
        </authorList>
    </citation>
    <scope>NUCLEOTIDE SEQUENCE</scope>
    <source>
        <strain evidence="7">ID150040</strain>
    </source>
</reference>
<gene>
    <name evidence="7" type="primary">tqsA</name>
    <name evidence="7" type="ORF">KSF_039390</name>
</gene>
<evidence type="ECO:0000313" key="8">
    <source>
        <dbReference type="Proteomes" id="UP000597444"/>
    </source>
</evidence>
<feature type="transmembrane region" description="Helical" evidence="6">
    <location>
        <begin position="229"/>
        <end position="253"/>
    </location>
</feature>
<feature type="transmembrane region" description="Helical" evidence="6">
    <location>
        <begin position="196"/>
        <end position="217"/>
    </location>
</feature>
<feature type="transmembrane region" description="Helical" evidence="6">
    <location>
        <begin position="64"/>
        <end position="88"/>
    </location>
</feature>
<dbReference type="Proteomes" id="UP000597444">
    <property type="component" value="Unassembled WGS sequence"/>
</dbReference>
<feature type="transmembrane region" description="Helical" evidence="6">
    <location>
        <begin position="12"/>
        <end position="28"/>
    </location>
</feature>
<evidence type="ECO:0000256" key="2">
    <source>
        <dbReference type="ARBA" id="ARBA00009773"/>
    </source>
</evidence>
<dbReference type="EMBL" id="BNJK01000001">
    <property type="protein sequence ID" value="GHO93891.1"/>
    <property type="molecule type" value="Genomic_DNA"/>
</dbReference>
<comment type="subcellular location">
    <subcellularLocation>
        <location evidence="1">Membrane</location>
        <topology evidence="1">Multi-pass membrane protein</topology>
    </subcellularLocation>
</comment>
<comment type="caution">
    <text evidence="7">The sequence shown here is derived from an EMBL/GenBank/DDBJ whole genome shotgun (WGS) entry which is preliminary data.</text>
</comment>
<feature type="transmembrane region" description="Helical" evidence="6">
    <location>
        <begin position="147"/>
        <end position="164"/>
    </location>
</feature>
<evidence type="ECO:0000313" key="7">
    <source>
        <dbReference type="EMBL" id="GHO93891.1"/>
    </source>
</evidence>
<dbReference type="AlphaFoldDB" id="A0A8J3IR55"/>
<name>A0A8J3IR55_9CHLR</name>
<evidence type="ECO:0000256" key="5">
    <source>
        <dbReference type="ARBA" id="ARBA00023136"/>
    </source>
</evidence>
<keyword evidence="8" id="KW-1185">Reference proteome</keyword>
<protein>
    <submittedName>
        <fullName evidence="7">Pheromone autoinducer 2 transporter</fullName>
    </submittedName>
</protein>
<dbReference type="PANTHER" id="PTHR21716">
    <property type="entry name" value="TRANSMEMBRANE PROTEIN"/>
    <property type="match status" value="1"/>
</dbReference>
<feature type="transmembrane region" description="Helical" evidence="6">
    <location>
        <begin position="34"/>
        <end position="52"/>
    </location>
</feature>
<evidence type="ECO:0000256" key="4">
    <source>
        <dbReference type="ARBA" id="ARBA00022989"/>
    </source>
</evidence>
<dbReference type="GO" id="GO:0055085">
    <property type="term" value="P:transmembrane transport"/>
    <property type="evidence" value="ECO:0007669"/>
    <property type="project" value="TreeGrafter"/>
</dbReference>
<sequence length="362" mass="39877">MLINSWKDSLPLRTIIVGASLAIIIAGMKFLSPILAPILFSLFIAVLCLPMLRWLQSKHIPTWLALLLILLGLFIFIALVFLIVYISLSNLDERLPTYQKQFKTLLTEVLPLLQQLGIDINDITGAINAPGLFGTISNFLRSTIESLTSSFLIILGVLFAMLEAENFANKLRQSGEKARSALEVGTRFSVACQQFFYLKALNNVIVAAGATIFLFFFRIDFALLWGIEIFFLSYIPNIGIVIACIPPVALALLQHGPLSALIVIVALFVINLIGDNVITPRLMGSGLNVSQSIIFFSFIFWTWLFGALGALISVPLTVLVIFILDTNQETRWLATLMSANTGGKQQSKLIPTEDNPGDTAEQ</sequence>
<keyword evidence="5 6" id="KW-0472">Membrane</keyword>